<comment type="caution">
    <text evidence="1">The sequence shown here is derived from an EMBL/GenBank/DDBJ whole genome shotgun (WGS) entry which is preliminary data.</text>
</comment>
<reference evidence="1 2" key="1">
    <citation type="submission" date="2018-08" db="EMBL/GenBank/DDBJ databases">
        <title>Murine metabolic-syndrome-specific gut microbial biobank.</title>
        <authorList>
            <person name="Liu C."/>
        </authorList>
    </citation>
    <scope>NUCLEOTIDE SEQUENCE [LARGE SCALE GENOMIC DNA]</scope>
    <source>
        <strain evidence="1 2">X69</strain>
    </source>
</reference>
<dbReference type="Proteomes" id="UP000446348">
    <property type="component" value="Unassembled WGS sequence"/>
</dbReference>
<protein>
    <submittedName>
        <fullName evidence="1">Uncharacterized protein</fullName>
    </submittedName>
</protein>
<evidence type="ECO:0000313" key="2">
    <source>
        <dbReference type="Proteomes" id="UP000446348"/>
    </source>
</evidence>
<sequence>MFFSEKFQVSSDLIKDYGAVDISLVCDIPLFIDPMLIFNSEKNVYKKLHNQIIRYFHFLYMKAEQGLSKKEINAWFNFSEVPNNWLGYALVGNKGLALGHKYAKFLYENISFALNTHGISQSQHIEKAMLLYDGSGKDKISDLTVNLIKGFLCEYTEQFAKEYIQPQFIKRFPVDKAYFNYDTESFISKEFALPFVYDEKGIPEYVLLTPFDILREDEPSINKADFYNSYDRIRTVIENDTLRAYVNNYIGLAVRRYEENQRRNRKPIKEKSISKIEKEAFSELVREYPELYDYYIKLREADTDEIRLKCMTELNLQLERLLVSSKNIISIFKNSNYQFDEYLSAREEAKQRLKFLSI</sequence>
<gene>
    <name evidence="1" type="ORF">D3Z39_12885</name>
</gene>
<name>A0A845RLN2_9FIRM</name>
<proteinExistence type="predicted"/>
<dbReference type="OrthoDB" id="212459at2"/>
<evidence type="ECO:0000313" key="1">
    <source>
        <dbReference type="EMBL" id="NBI79745.1"/>
    </source>
</evidence>
<dbReference type="AlphaFoldDB" id="A0A845RLN2"/>
<dbReference type="EMBL" id="QXWZ01000024">
    <property type="protein sequence ID" value="NBI79745.1"/>
    <property type="molecule type" value="Genomic_DNA"/>
</dbReference>
<dbReference type="RefSeq" id="WP_160210465.1">
    <property type="nucleotide sequence ID" value="NZ_QXWZ01000024.1"/>
</dbReference>
<organism evidence="1 2">
    <name type="scientific">Anaerotruncus colihominis</name>
    <dbReference type="NCBI Taxonomy" id="169435"/>
    <lineage>
        <taxon>Bacteria</taxon>
        <taxon>Bacillati</taxon>
        <taxon>Bacillota</taxon>
        <taxon>Clostridia</taxon>
        <taxon>Eubacteriales</taxon>
        <taxon>Oscillospiraceae</taxon>
        <taxon>Anaerotruncus</taxon>
    </lineage>
</organism>
<accession>A0A845RLN2</accession>